<organism evidence="1 2">
    <name type="scientific">Orchesella cincta</name>
    <name type="common">Springtail</name>
    <name type="synonym">Podura cincta</name>
    <dbReference type="NCBI Taxonomy" id="48709"/>
    <lineage>
        <taxon>Eukaryota</taxon>
        <taxon>Metazoa</taxon>
        <taxon>Ecdysozoa</taxon>
        <taxon>Arthropoda</taxon>
        <taxon>Hexapoda</taxon>
        <taxon>Collembola</taxon>
        <taxon>Entomobryomorpha</taxon>
        <taxon>Entomobryoidea</taxon>
        <taxon>Orchesellidae</taxon>
        <taxon>Orchesellinae</taxon>
        <taxon>Orchesella</taxon>
    </lineage>
</organism>
<dbReference type="InterPro" id="IPR013783">
    <property type="entry name" value="Ig-like_fold"/>
</dbReference>
<name>A0A1D2N3F6_ORCCI</name>
<evidence type="ECO:0000313" key="1">
    <source>
        <dbReference type="EMBL" id="ODM99455.1"/>
    </source>
</evidence>
<keyword evidence="2" id="KW-1185">Reference proteome</keyword>
<dbReference type="CDD" id="cd00063">
    <property type="entry name" value="FN3"/>
    <property type="match status" value="1"/>
</dbReference>
<dbReference type="Proteomes" id="UP000094527">
    <property type="component" value="Unassembled WGS sequence"/>
</dbReference>
<comment type="caution">
    <text evidence="1">The sequence shown here is derived from an EMBL/GenBank/DDBJ whole genome shotgun (WGS) entry which is preliminary data.</text>
</comment>
<dbReference type="InterPro" id="IPR003961">
    <property type="entry name" value="FN3_dom"/>
</dbReference>
<protein>
    <submittedName>
        <fullName evidence="1">Uncharacterized protein</fullName>
    </submittedName>
</protein>
<dbReference type="EMBL" id="LJIJ01000280">
    <property type="protein sequence ID" value="ODM99455.1"/>
    <property type="molecule type" value="Genomic_DNA"/>
</dbReference>
<dbReference type="SUPFAM" id="SSF49265">
    <property type="entry name" value="Fibronectin type III"/>
    <property type="match status" value="1"/>
</dbReference>
<dbReference type="OrthoDB" id="428111at2759"/>
<dbReference type="Gene3D" id="2.60.40.10">
    <property type="entry name" value="Immunoglobulins"/>
    <property type="match status" value="1"/>
</dbReference>
<dbReference type="AlphaFoldDB" id="A0A1D2N3F6"/>
<accession>A0A1D2N3F6</accession>
<proteinExistence type="predicted"/>
<reference evidence="1 2" key="1">
    <citation type="journal article" date="2016" name="Genome Biol. Evol.">
        <title>Gene Family Evolution Reflects Adaptation to Soil Environmental Stressors in the Genome of the Collembolan Orchesella cincta.</title>
        <authorList>
            <person name="Faddeeva-Vakhrusheva A."/>
            <person name="Derks M.F."/>
            <person name="Anvar S.Y."/>
            <person name="Agamennone V."/>
            <person name="Suring W."/>
            <person name="Smit S."/>
            <person name="van Straalen N.M."/>
            <person name="Roelofs D."/>
        </authorList>
    </citation>
    <scope>NUCLEOTIDE SEQUENCE [LARGE SCALE GENOMIC DNA]</scope>
    <source>
        <tissue evidence="1">Mixed pool</tissue>
    </source>
</reference>
<sequence length="140" mass="15690">MKMIVSAAEFIEGFYIYFRQLLDPHQHQNYHDHEFSSDLGSSGVGGSSSSGPSAGYQMLTVLNAGASTFQIVGLEKFTTYQIFLLPFYKNVDGRPSNYVNVTTLQDVVAEHQFSLVDQCPWSSHHLQCLYANCQQKDVNV</sequence>
<evidence type="ECO:0000313" key="2">
    <source>
        <dbReference type="Proteomes" id="UP000094527"/>
    </source>
</evidence>
<gene>
    <name evidence="1" type="ORF">Ocin01_07222</name>
</gene>
<dbReference type="InterPro" id="IPR036116">
    <property type="entry name" value="FN3_sf"/>
</dbReference>
<dbReference type="STRING" id="48709.A0A1D2N3F6"/>